<dbReference type="EMBL" id="CP114638">
    <property type="protein sequence ID" value="WAZ91464.1"/>
    <property type="molecule type" value="Genomic_DNA"/>
</dbReference>
<geneLocation type="plasmid" evidence="2 3">
    <name>p410-lp97</name>
</geneLocation>
<evidence type="ECO:0000313" key="2">
    <source>
        <dbReference type="EMBL" id="WAZ91464.1"/>
    </source>
</evidence>
<name>A0AAQ2WVR0_9SPIR</name>
<proteinExistence type="predicted"/>
<evidence type="ECO:0000313" key="1">
    <source>
        <dbReference type="EMBL" id="WAZ91430.1"/>
    </source>
</evidence>
<evidence type="ECO:0000313" key="3">
    <source>
        <dbReference type="Proteomes" id="UP001164544"/>
    </source>
</evidence>
<dbReference type="Proteomes" id="UP001164544">
    <property type="component" value="Plasmid p410-lp97"/>
</dbReference>
<keyword evidence="2" id="KW-0614">Plasmid</keyword>
<protein>
    <submittedName>
        <fullName evidence="2">Uncharacterized protein</fullName>
    </submittedName>
</protein>
<reference evidence="2" key="1">
    <citation type="submission" date="2022-12" db="EMBL/GenBank/DDBJ databases">
        <title>B. miyamotoi WGS.</title>
        <authorList>
            <person name="Kuleshov K.V."/>
            <person name="Hoornstra D."/>
            <person name="Hovius J.W."/>
            <person name="Platonov A.E."/>
            <person name="Telford S.R. III."/>
        </authorList>
    </citation>
    <scope>NUCLEOTIDE SEQUENCE</scope>
    <source>
        <strain evidence="2">410</strain>
        <plasmid evidence="2">p410-lp97</plasmid>
    </source>
</reference>
<accession>A0AAQ2WVR0</accession>
<organism evidence="2 3">
    <name type="scientific">Borrelia miyamotoi</name>
    <dbReference type="NCBI Taxonomy" id="47466"/>
    <lineage>
        <taxon>Bacteria</taxon>
        <taxon>Pseudomonadati</taxon>
        <taxon>Spirochaetota</taxon>
        <taxon>Spirochaetia</taxon>
        <taxon>Spirochaetales</taxon>
        <taxon>Borreliaceae</taxon>
        <taxon>Borrelia</taxon>
    </lineage>
</organism>
<dbReference type="EMBL" id="CP114638">
    <property type="protein sequence ID" value="WAZ91430.1"/>
    <property type="molecule type" value="Genomic_DNA"/>
</dbReference>
<dbReference type="RefSeq" id="WP_070401463.1">
    <property type="nucleotide sequence ID" value="NZ_CP017130.1"/>
</dbReference>
<sequence>MILPIQFLRVGLGDNKGWALDSLETLIIEMKRYNWNFTINKFNDSEVLELFFKHNLNYIAVSTGIASSFGRDTSNII</sequence>
<dbReference type="AlphaFoldDB" id="A0AAQ2WVR0"/>
<gene>
    <name evidence="1" type="ORF">O5398_04680</name>
    <name evidence="2" type="ORF">O5398_04885</name>
</gene>